<keyword evidence="3" id="KW-1185">Reference proteome</keyword>
<feature type="domain" description="HTH cro/C1-type" evidence="1">
    <location>
        <begin position="20"/>
        <end position="74"/>
    </location>
</feature>
<reference evidence="3" key="1">
    <citation type="journal article" date="2019" name="Int. J. Syst. Evol. Microbiol.">
        <title>The Global Catalogue of Microorganisms (GCM) 10K type strain sequencing project: providing services to taxonomists for standard genome sequencing and annotation.</title>
        <authorList>
            <consortium name="The Broad Institute Genomics Platform"/>
            <consortium name="The Broad Institute Genome Sequencing Center for Infectious Disease"/>
            <person name="Wu L."/>
            <person name="Ma J."/>
        </authorList>
    </citation>
    <scope>NUCLEOTIDE SEQUENCE [LARGE SCALE GENOMIC DNA]</scope>
    <source>
        <strain evidence="3">JCM 17440</strain>
    </source>
</reference>
<gene>
    <name evidence="2" type="ORF">GCM10022254_05900</name>
</gene>
<proteinExistence type="predicted"/>
<evidence type="ECO:0000313" key="2">
    <source>
        <dbReference type="EMBL" id="GAA4225005.1"/>
    </source>
</evidence>
<dbReference type="Pfam" id="PF19054">
    <property type="entry name" value="DUF5753"/>
    <property type="match status" value="1"/>
</dbReference>
<dbReference type="Proteomes" id="UP001501710">
    <property type="component" value="Unassembled WGS sequence"/>
</dbReference>
<dbReference type="EMBL" id="BAABAS010000003">
    <property type="protein sequence ID" value="GAA4225005.1"/>
    <property type="molecule type" value="Genomic_DNA"/>
</dbReference>
<dbReference type="SUPFAM" id="SSF47413">
    <property type="entry name" value="lambda repressor-like DNA-binding domains"/>
    <property type="match status" value="1"/>
</dbReference>
<dbReference type="InterPro" id="IPR001387">
    <property type="entry name" value="Cro/C1-type_HTH"/>
</dbReference>
<comment type="caution">
    <text evidence="2">The sequence shown here is derived from an EMBL/GenBank/DDBJ whole genome shotgun (WGS) entry which is preliminary data.</text>
</comment>
<organism evidence="2 3">
    <name type="scientific">Actinomadura meridiana</name>
    <dbReference type="NCBI Taxonomy" id="559626"/>
    <lineage>
        <taxon>Bacteria</taxon>
        <taxon>Bacillati</taxon>
        <taxon>Actinomycetota</taxon>
        <taxon>Actinomycetes</taxon>
        <taxon>Streptosporangiales</taxon>
        <taxon>Thermomonosporaceae</taxon>
        <taxon>Actinomadura</taxon>
    </lineage>
</organism>
<dbReference type="RefSeq" id="WP_344889139.1">
    <property type="nucleotide sequence ID" value="NZ_BAABAS010000003.1"/>
</dbReference>
<dbReference type="InterPro" id="IPR010982">
    <property type="entry name" value="Lambda_DNA-bd_dom_sf"/>
</dbReference>
<dbReference type="SMART" id="SM00530">
    <property type="entry name" value="HTH_XRE"/>
    <property type="match status" value="1"/>
</dbReference>
<protein>
    <submittedName>
        <fullName evidence="2">Helix-turn-helix transcriptional regulator</fullName>
    </submittedName>
</protein>
<evidence type="ECO:0000259" key="1">
    <source>
        <dbReference type="PROSITE" id="PS50943"/>
    </source>
</evidence>
<sequence length="286" mass="32600">MPPAKRQRVTLRSHWLGQHLRELREENGLLLKEVADYLQRDVGTVSRFETGFYPIRRPDLLAMLDLYGVSKREHRETLLYFSADIWQKGWWDGYAKDVEGTFVDYAWLETRTSWIRVYEAIVVHGLFQTPEYAERVIRAHEPGADDKQVRRWLELRLTRQRIIGAEDGPNLSMVLDEAVLGRRVGTRATMAAQLRHLAEVAALPSIDVRVLPLDAGTPATPGGAFVLFEMPDPFPDVAYTETLSGGVYVETPDLDAYVHAYDVRKDLALGPVESLNLINAKAEDWR</sequence>
<dbReference type="PROSITE" id="PS50943">
    <property type="entry name" value="HTH_CROC1"/>
    <property type="match status" value="1"/>
</dbReference>
<dbReference type="Pfam" id="PF13560">
    <property type="entry name" value="HTH_31"/>
    <property type="match status" value="1"/>
</dbReference>
<accession>A0ABP8BSQ9</accession>
<evidence type="ECO:0000313" key="3">
    <source>
        <dbReference type="Proteomes" id="UP001501710"/>
    </source>
</evidence>
<dbReference type="CDD" id="cd00093">
    <property type="entry name" value="HTH_XRE"/>
    <property type="match status" value="1"/>
</dbReference>
<dbReference type="Gene3D" id="1.10.260.40">
    <property type="entry name" value="lambda repressor-like DNA-binding domains"/>
    <property type="match status" value="1"/>
</dbReference>
<dbReference type="InterPro" id="IPR043917">
    <property type="entry name" value="DUF5753"/>
</dbReference>
<name>A0ABP8BSQ9_9ACTN</name>